<feature type="region of interest" description="Disordered" evidence="9">
    <location>
        <begin position="20"/>
        <end position="49"/>
    </location>
</feature>
<evidence type="ECO:0000256" key="4">
    <source>
        <dbReference type="ARBA" id="ARBA00022980"/>
    </source>
</evidence>
<dbReference type="Pfam" id="PF00163">
    <property type="entry name" value="Ribosomal_S4"/>
    <property type="match status" value="1"/>
</dbReference>
<sequence length="206" mass="23313">MGRYLGPVGKVSRRLGVGISPKGERILERRPYPPGQHGRNERRKQPSEYGQQLMEKQKARFLYGLMERQFRNLFQEAERRTGVTGDNLLSLLERRLDNVVYRMGLAKSRAQARQLVNHGHITVNGRRLDIPSARVKVGDVIGVHAGSRPSAFFKTLTGSGDLIRHRAPEWLAFSAIPIEATVLDIPRPEHAEPAIDPQSIVEFYSR</sequence>
<dbReference type="CDD" id="cd00165">
    <property type="entry name" value="S4"/>
    <property type="match status" value="1"/>
</dbReference>
<dbReference type="PANTHER" id="PTHR11831">
    <property type="entry name" value="30S 40S RIBOSOMAL PROTEIN"/>
    <property type="match status" value="1"/>
</dbReference>
<gene>
    <name evidence="10" type="primary">rpsD_1</name>
    <name evidence="7" type="synonym">rpsD</name>
    <name evidence="10" type="ORF">CCAX7_008180</name>
</gene>
<dbReference type="InterPro" id="IPR002942">
    <property type="entry name" value="S4_RNA-bd"/>
</dbReference>
<evidence type="ECO:0000256" key="8">
    <source>
        <dbReference type="RuleBase" id="RU003699"/>
    </source>
</evidence>
<dbReference type="FunFam" id="3.10.290.10:FF:000001">
    <property type="entry name" value="30S ribosomal protein S4"/>
    <property type="match status" value="1"/>
</dbReference>
<dbReference type="Proteomes" id="UP000287394">
    <property type="component" value="Chromosome"/>
</dbReference>
<keyword evidence="2 7" id="KW-0699">rRNA-binding</keyword>
<keyword evidence="5 7" id="KW-0687">Ribonucleoprotein</keyword>
<dbReference type="InterPro" id="IPR022801">
    <property type="entry name" value="Ribosomal_uS4"/>
</dbReference>
<dbReference type="Pfam" id="PF01479">
    <property type="entry name" value="S4"/>
    <property type="match status" value="1"/>
</dbReference>
<evidence type="ECO:0000256" key="5">
    <source>
        <dbReference type="ARBA" id="ARBA00023274"/>
    </source>
</evidence>
<evidence type="ECO:0000256" key="9">
    <source>
        <dbReference type="SAM" id="MobiDB-lite"/>
    </source>
</evidence>
<evidence type="ECO:0000256" key="1">
    <source>
        <dbReference type="ARBA" id="ARBA00007465"/>
    </source>
</evidence>
<dbReference type="HAMAP" id="MF_01306_B">
    <property type="entry name" value="Ribosomal_uS4_B"/>
    <property type="match status" value="1"/>
</dbReference>
<name>A0A402CTV4_9BACT</name>
<reference evidence="10 11" key="1">
    <citation type="journal article" date="2019" name="Int. J. Syst. Evol. Microbiol.">
        <title>Capsulimonas corticalis gen. nov., sp. nov., an aerobic capsulated bacterium, of a novel bacterial order, Capsulimonadales ord. nov., of the class Armatimonadia of the phylum Armatimonadetes.</title>
        <authorList>
            <person name="Li J."/>
            <person name="Kudo C."/>
            <person name="Tonouchi A."/>
        </authorList>
    </citation>
    <scope>NUCLEOTIDE SEQUENCE [LARGE SCALE GENOMIC DNA]</scope>
    <source>
        <strain evidence="10 11">AX-7</strain>
    </source>
</reference>
<dbReference type="PROSITE" id="PS50889">
    <property type="entry name" value="S4"/>
    <property type="match status" value="1"/>
</dbReference>
<dbReference type="GO" id="GO:0042274">
    <property type="term" value="P:ribosomal small subunit biogenesis"/>
    <property type="evidence" value="ECO:0007669"/>
    <property type="project" value="TreeGrafter"/>
</dbReference>
<evidence type="ECO:0000256" key="3">
    <source>
        <dbReference type="ARBA" id="ARBA00022884"/>
    </source>
</evidence>
<dbReference type="PROSITE" id="PS00632">
    <property type="entry name" value="RIBOSOMAL_S4"/>
    <property type="match status" value="1"/>
</dbReference>
<dbReference type="GO" id="GO:0003735">
    <property type="term" value="F:structural constituent of ribosome"/>
    <property type="evidence" value="ECO:0007669"/>
    <property type="project" value="InterPro"/>
</dbReference>
<dbReference type="InterPro" id="IPR005709">
    <property type="entry name" value="Ribosomal_uS4_bac-type"/>
</dbReference>
<dbReference type="GO" id="GO:0019843">
    <property type="term" value="F:rRNA binding"/>
    <property type="evidence" value="ECO:0007669"/>
    <property type="project" value="UniProtKB-UniRule"/>
</dbReference>
<keyword evidence="3 7" id="KW-0694">RNA-binding</keyword>
<comment type="function">
    <text evidence="7">One of the primary rRNA binding proteins, it binds directly to 16S rRNA where it nucleates assembly of the body of the 30S subunit.</text>
</comment>
<dbReference type="Gene3D" id="1.10.1050.10">
    <property type="entry name" value="Ribosomal Protein S4 Delta 41, Chain A, domain 1"/>
    <property type="match status" value="1"/>
</dbReference>
<comment type="subunit">
    <text evidence="7">Part of the 30S ribosomal subunit. Contacts protein S5. The interaction surface between S4 and S5 is involved in control of translational fidelity.</text>
</comment>
<dbReference type="InterPro" id="IPR018079">
    <property type="entry name" value="Ribosomal_uS4_CS"/>
</dbReference>
<dbReference type="AlphaFoldDB" id="A0A402CTV4"/>
<keyword evidence="4 7" id="KW-0689">Ribosomal protein</keyword>
<dbReference type="Gene3D" id="3.10.290.10">
    <property type="entry name" value="RNA-binding S4 domain"/>
    <property type="match status" value="1"/>
</dbReference>
<dbReference type="GO" id="GO:0006412">
    <property type="term" value="P:translation"/>
    <property type="evidence" value="ECO:0007669"/>
    <property type="project" value="UniProtKB-UniRule"/>
</dbReference>
<dbReference type="NCBIfam" id="TIGR01017">
    <property type="entry name" value="rpsD_bact"/>
    <property type="match status" value="1"/>
</dbReference>
<evidence type="ECO:0000256" key="2">
    <source>
        <dbReference type="ARBA" id="ARBA00022730"/>
    </source>
</evidence>
<dbReference type="SMART" id="SM01390">
    <property type="entry name" value="Ribosomal_S4"/>
    <property type="match status" value="1"/>
</dbReference>
<evidence type="ECO:0000313" key="11">
    <source>
        <dbReference type="Proteomes" id="UP000287394"/>
    </source>
</evidence>
<dbReference type="PANTHER" id="PTHR11831:SF4">
    <property type="entry name" value="SMALL RIBOSOMAL SUBUNIT PROTEIN US4M"/>
    <property type="match status" value="1"/>
</dbReference>
<dbReference type="GO" id="GO:0015935">
    <property type="term" value="C:small ribosomal subunit"/>
    <property type="evidence" value="ECO:0007669"/>
    <property type="project" value="InterPro"/>
</dbReference>
<dbReference type="InterPro" id="IPR001912">
    <property type="entry name" value="Ribosomal_uS4_N"/>
</dbReference>
<dbReference type="SUPFAM" id="SSF55174">
    <property type="entry name" value="Alpha-L RNA-binding motif"/>
    <property type="match status" value="1"/>
</dbReference>
<evidence type="ECO:0000256" key="7">
    <source>
        <dbReference type="HAMAP-Rule" id="MF_01306"/>
    </source>
</evidence>
<keyword evidence="11" id="KW-1185">Reference proteome</keyword>
<accession>A0A402CTV4</accession>
<organism evidence="10 11">
    <name type="scientific">Capsulimonas corticalis</name>
    <dbReference type="NCBI Taxonomy" id="2219043"/>
    <lineage>
        <taxon>Bacteria</taxon>
        <taxon>Bacillati</taxon>
        <taxon>Armatimonadota</taxon>
        <taxon>Armatimonadia</taxon>
        <taxon>Capsulimonadales</taxon>
        <taxon>Capsulimonadaceae</taxon>
        <taxon>Capsulimonas</taxon>
    </lineage>
</organism>
<dbReference type="OrthoDB" id="9803672at2"/>
<feature type="compositionally biased region" description="Basic and acidic residues" evidence="9">
    <location>
        <begin position="22"/>
        <end position="31"/>
    </location>
</feature>
<evidence type="ECO:0000313" key="10">
    <source>
        <dbReference type="EMBL" id="BDI28767.1"/>
    </source>
</evidence>
<dbReference type="InterPro" id="IPR036986">
    <property type="entry name" value="S4_RNA-bd_sf"/>
</dbReference>
<dbReference type="RefSeq" id="WP_119320828.1">
    <property type="nucleotide sequence ID" value="NZ_AP025739.1"/>
</dbReference>
<comment type="function">
    <text evidence="7">With S5 and S12 plays an important role in translational accuracy.</text>
</comment>
<protein>
    <recommendedName>
        <fullName evidence="6 7">Small ribosomal subunit protein uS4</fullName>
    </recommendedName>
</protein>
<dbReference type="KEGG" id="ccot:CCAX7_008180"/>
<proteinExistence type="inferred from homology"/>
<dbReference type="SMART" id="SM00363">
    <property type="entry name" value="S4"/>
    <property type="match status" value="1"/>
</dbReference>
<dbReference type="NCBIfam" id="NF003717">
    <property type="entry name" value="PRK05327.1"/>
    <property type="match status" value="1"/>
</dbReference>
<comment type="similarity">
    <text evidence="1 7 8">Belongs to the universal ribosomal protein uS4 family.</text>
</comment>
<dbReference type="EMBL" id="AP025739">
    <property type="protein sequence ID" value="BDI28767.1"/>
    <property type="molecule type" value="Genomic_DNA"/>
</dbReference>
<evidence type="ECO:0000256" key="6">
    <source>
        <dbReference type="ARBA" id="ARBA00035254"/>
    </source>
</evidence>